<evidence type="ECO:0000256" key="6">
    <source>
        <dbReference type="RuleBase" id="RU367001"/>
    </source>
</evidence>
<comment type="domain">
    <text evidence="6">The N-terminus is composed of the phosphotyrosine binding (PTB) domain, a short linker region and the RING-type zinc finger. The PTB domain, which is also called TKB (tyrosine kinase binding) domain, is composed of three different subdomains: a four-helix bundle (4H), a calcium-binding EF hand and a divergent SH2 domain.</text>
</comment>
<dbReference type="InterPro" id="IPR024162">
    <property type="entry name" value="Adaptor_Cbl"/>
</dbReference>
<dbReference type="FunFam" id="3.30.40.10:FF:000015">
    <property type="entry name" value="E3 ubiquitin-protein ligase CBL"/>
    <property type="match status" value="1"/>
</dbReference>
<dbReference type="GO" id="GO:0005886">
    <property type="term" value="C:plasma membrane"/>
    <property type="evidence" value="ECO:0007669"/>
    <property type="project" value="TreeGrafter"/>
</dbReference>
<organism evidence="10 11">
    <name type="scientific">Ditylenchus dipsaci</name>
    <dbReference type="NCBI Taxonomy" id="166011"/>
    <lineage>
        <taxon>Eukaryota</taxon>
        <taxon>Metazoa</taxon>
        <taxon>Ecdysozoa</taxon>
        <taxon>Nematoda</taxon>
        <taxon>Chromadorea</taxon>
        <taxon>Rhabditida</taxon>
        <taxon>Tylenchina</taxon>
        <taxon>Tylenchomorpha</taxon>
        <taxon>Sphaerularioidea</taxon>
        <taxon>Anguinidae</taxon>
        <taxon>Anguininae</taxon>
        <taxon>Ditylenchus</taxon>
    </lineage>
</organism>
<reference evidence="11" key="1">
    <citation type="submission" date="2022-11" db="UniProtKB">
        <authorList>
            <consortium name="WormBaseParasite"/>
        </authorList>
    </citation>
    <scope>IDENTIFICATION</scope>
</reference>
<accession>A0A915D0H4</accession>
<feature type="domain" description="RING-type" evidence="8">
    <location>
        <begin position="383"/>
        <end position="424"/>
    </location>
</feature>
<evidence type="ECO:0000313" key="11">
    <source>
        <dbReference type="WBParaSite" id="jg14621"/>
    </source>
</evidence>
<dbReference type="PANTHER" id="PTHR23007">
    <property type="entry name" value="CBL"/>
    <property type="match status" value="1"/>
</dbReference>
<evidence type="ECO:0000256" key="4">
    <source>
        <dbReference type="ARBA" id="ARBA00022837"/>
    </source>
</evidence>
<evidence type="ECO:0000256" key="1">
    <source>
        <dbReference type="ARBA" id="ARBA00022723"/>
    </source>
</evidence>
<evidence type="ECO:0000313" key="10">
    <source>
        <dbReference type="Proteomes" id="UP000887574"/>
    </source>
</evidence>
<dbReference type="InterPro" id="IPR017907">
    <property type="entry name" value="Znf_RING_CS"/>
</dbReference>
<comment type="function">
    <text evidence="6">E3 ubiquitin-protein ligase which accepts ubiquitin from specific E2 ubiquitin-conjugating enzymes, and transfers it to substrates, generally promoting their degradation by the proteasome.</text>
</comment>
<evidence type="ECO:0000256" key="7">
    <source>
        <dbReference type="SAM" id="MobiDB-lite"/>
    </source>
</evidence>
<name>A0A915D0H4_9BILA</name>
<evidence type="ECO:0000256" key="2">
    <source>
        <dbReference type="ARBA" id="ARBA00022771"/>
    </source>
</evidence>
<dbReference type="Pfam" id="PF13920">
    <property type="entry name" value="zf-C3HC4_3"/>
    <property type="match status" value="1"/>
</dbReference>
<protein>
    <recommendedName>
        <fullName evidence="6">E3 ubiquitin-protein ligase CBL</fullName>
        <ecNumber evidence="6">2.3.2.27</ecNumber>
    </recommendedName>
</protein>
<dbReference type="GO" id="GO:0045121">
    <property type="term" value="C:membrane raft"/>
    <property type="evidence" value="ECO:0007669"/>
    <property type="project" value="TreeGrafter"/>
</dbReference>
<dbReference type="GO" id="GO:0023051">
    <property type="term" value="P:regulation of signaling"/>
    <property type="evidence" value="ECO:0007669"/>
    <property type="project" value="InterPro"/>
</dbReference>
<dbReference type="EC" id="2.3.2.27" evidence="6"/>
<dbReference type="InterPro" id="IPR014742">
    <property type="entry name" value="Adaptor_Cbl_SH2-like"/>
</dbReference>
<dbReference type="GO" id="GO:0017124">
    <property type="term" value="F:SH3 domain binding"/>
    <property type="evidence" value="ECO:0007669"/>
    <property type="project" value="TreeGrafter"/>
</dbReference>
<dbReference type="InterPro" id="IPR024159">
    <property type="entry name" value="Cbl_PTB"/>
</dbReference>
<dbReference type="Gene3D" id="1.10.238.10">
    <property type="entry name" value="EF-hand"/>
    <property type="match status" value="1"/>
</dbReference>
<comment type="pathway">
    <text evidence="6">Protein modification; protein ubiquitination.</text>
</comment>
<keyword evidence="1 6" id="KW-0479">Metal-binding</keyword>
<dbReference type="InterPro" id="IPR014741">
    <property type="entry name" value="Adaptor_Cbl_EF_hand-like"/>
</dbReference>
<keyword evidence="6" id="KW-0833">Ubl conjugation pathway</keyword>
<dbReference type="Gene3D" id="3.30.505.10">
    <property type="entry name" value="SH2 domain"/>
    <property type="match status" value="1"/>
</dbReference>
<dbReference type="SUPFAM" id="SSF57850">
    <property type="entry name" value="RING/U-box"/>
    <property type="match status" value="1"/>
</dbReference>
<dbReference type="SUPFAM" id="SSF47473">
    <property type="entry name" value="EF-hand"/>
    <property type="match status" value="1"/>
</dbReference>
<dbReference type="Pfam" id="PF02262">
    <property type="entry name" value="Cbl_N"/>
    <property type="match status" value="1"/>
</dbReference>
<dbReference type="Pfam" id="PF02762">
    <property type="entry name" value="Cbl_N3"/>
    <property type="match status" value="1"/>
</dbReference>
<dbReference type="GO" id="GO:0061630">
    <property type="term" value="F:ubiquitin protein ligase activity"/>
    <property type="evidence" value="ECO:0007669"/>
    <property type="project" value="UniProtKB-EC"/>
</dbReference>
<dbReference type="InterPro" id="IPR036860">
    <property type="entry name" value="SH2_dom_sf"/>
</dbReference>
<dbReference type="PROSITE" id="PS51506">
    <property type="entry name" value="CBL_PTB"/>
    <property type="match status" value="1"/>
</dbReference>
<keyword evidence="3 6" id="KW-0862">Zinc</keyword>
<keyword evidence="10" id="KW-1185">Reference proteome</keyword>
<dbReference type="SUPFAM" id="SSF47668">
    <property type="entry name" value="N-terminal domain of cbl (N-cbl)"/>
    <property type="match status" value="1"/>
</dbReference>
<dbReference type="GO" id="GO:0030971">
    <property type="term" value="F:receptor tyrosine kinase binding"/>
    <property type="evidence" value="ECO:0007669"/>
    <property type="project" value="TreeGrafter"/>
</dbReference>
<dbReference type="PROSITE" id="PS50089">
    <property type="entry name" value="ZF_RING_2"/>
    <property type="match status" value="1"/>
</dbReference>
<dbReference type="GO" id="GO:0007166">
    <property type="term" value="P:cell surface receptor signaling pathway"/>
    <property type="evidence" value="ECO:0007669"/>
    <property type="project" value="InterPro"/>
</dbReference>
<dbReference type="InterPro" id="IPR036537">
    <property type="entry name" value="Adaptor_Cbl_N_dom_sf"/>
</dbReference>
<dbReference type="WBParaSite" id="jg14621">
    <property type="protein sequence ID" value="jg14621"/>
    <property type="gene ID" value="jg14621"/>
</dbReference>
<comment type="catalytic activity">
    <reaction evidence="6">
        <text>S-ubiquitinyl-[E2 ubiquitin-conjugating enzyme]-L-cysteine + [acceptor protein]-L-lysine = [E2 ubiquitin-conjugating enzyme]-L-cysteine + N(6)-ubiquitinyl-[acceptor protein]-L-lysine.</text>
        <dbReference type="EC" id="2.3.2.27"/>
    </reaction>
</comment>
<keyword evidence="4 6" id="KW-0106">Calcium</keyword>
<dbReference type="PROSITE" id="PS00518">
    <property type="entry name" value="ZF_RING_1"/>
    <property type="match status" value="1"/>
</dbReference>
<dbReference type="SMART" id="SM00184">
    <property type="entry name" value="RING"/>
    <property type="match status" value="1"/>
</dbReference>
<dbReference type="PANTHER" id="PTHR23007:SF11">
    <property type="entry name" value="E3 UBIQUITIN-PROTEIN LIGASE CBL"/>
    <property type="match status" value="1"/>
</dbReference>
<dbReference type="GO" id="GO:0008270">
    <property type="term" value="F:zinc ion binding"/>
    <property type="evidence" value="ECO:0007669"/>
    <property type="project" value="UniProtKB-KW"/>
</dbReference>
<dbReference type="Pfam" id="PF02761">
    <property type="entry name" value="Cbl_N2"/>
    <property type="match status" value="1"/>
</dbReference>
<dbReference type="SUPFAM" id="SSF55550">
    <property type="entry name" value="SH2 domain"/>
    <property type="match status" value="1"/>
</dbReference>
<proteinExistence type="predicted"/>
<evidence type="ECO:0000256" key="3">
    <source>
        <dbReference type="ARBA" id="ARBA00022833"/>
    </source>
</evidence>
<dbReference type="Gene3D" id="1.20.930.20">
    <property type="entry name" value="Adaptor protein Cbl, N-terminal domain"/>
    <property type="match status" value="1"/>
</dbReference>
<evidence type="ECO:0000256" key="5">
    <source>
        <dbReference type="PROSITE-ProRule" id="PRU00175"/>
    </source>
</evidence>
<keyword evidence="6" id="KW-0808">Transferase</keyword>
<dbReference type="InterPro" id="IPR011992">
    <property type="entry name" value="EF-hand-dom_pair"/>
</dbReference>
<keyword evidence="2 5" id="KW-0863">Zinc-finger</keyword>
<dbReference type="InterPro" id="IPR013083">
    <property type="entry name" value="Znf_RING/FYVE/PHD"/>
</dbReference>
<dbReference type="InterPro" id="IPR003153">
    <property type="entry name" value="Adaptor_Cbl_N_hlx"/>
</dbReference>
<dbReference type="CDD" id="cd09920">
    <property type="entry name" value="SH2_Cbl-b_TKB"/>
    <property type="match status" value="1"/>
</dbReference>
<dbReference type="InterPro" id="IPR001841">
    <property type="entry name" value="Znf_RING"/>
</dbReference>
<evidence type="ECO:0000259" key="8">
    <source>
        <dbReference type="PROSITE" id="PS50089"/>
    </source>
</evidence>
<dbReference type="GO" id="GO:0005509">
    <property type="term" value="F:calcium ion binding"/>
    <property type="evidence" value="ECO:0007669"/>
    <property type="project" value="UniProtKB-UniRule"/>
</dbReference>
<feature type="domain" description="Cbl-PTB" evidence="9">
    <location>
        <begin position="49"/>
        <end position="353"/>
    </location>
</feature>
<sequence>MSGFASSLFNRIHDLVGNNAAQTSSLVPSFNGRFPATGASSLSTLTAPTCVLNQQDRRIVEKCYRAMETVIRLCRQAALNLKKSPPCILDILPEIYGLLDTILTADGDILQHNLFMQLFLANLTAKCKQTIRIFKDEKVKIFEENSKGRRSLTMKALIFSHMLSDLQSQFPSNGQFIGPKFRITKKEAAEFWSSAFGNKTIVPWEDFRNELGKVHQIGIGIETHALKSTIDLTCNDYISNFEFDVFTRLFQPWNTLLKNWQILAVTHPAYVAFLTYEDVKQKLQQFINKPGSYVFRLSCTKLGQWAIGYVAPDRKIYQTIPQSKSLIQSLVDGSREGFYLYPNGRNKNVDLSHALQSHPEGRMKVTSEQYQIYCEMGTTFEMCKICDERNKNVRLEPCGHLLCRPCMNSWQESAEGGSTCPFCRCEIKGTENVVIDSFNPRSRSSSALAVLNSQKENGSKEKTELQPNQSTSTENLMTFSLKESSILHFPPQITSARLPEFLHPYP</sequence>
<evidence type="ECO:0000259" key="9">
    <source>
        <dbReference type="PROSITE" id="PS51506"/>
    </source>
</evidence>
<dbReference type="Gene3D" id="3.30.40.10">
    <property type="entry name" value="Zinc/RING finger domain, C3HC4 (zinc finger)"/>
    <property type="match status" value="1"/>
</dbReference>
<dbReference type="Proteomes" id="UP000887574">
    <property type="component" value="Unplaced"/>
</dbReference>
<dbReference type="GO" id="GO:0001784">
    <property type="term" value="F:phosphotyrosine residue binding"/>
    <property type="evidence" value="ECO:0007669"/>
    <property type="project" value="UniProtKB-UniRule"/>
</dbReference>
<dbReference type="AlphaFoldDB" id="A0A915D0H4"/>
<dbReference type="FunFam" id="1.10.238.10:FF:000022">
    <property type="entry name" value="E3 ubiquitin-protein ligase CBL"/>
    <property type="match status" value="1"/>
</dbReference>
<feature type="region of interest" description="Disordered" evidence="7">
    <location>
        <begin position="453"/>
        <end position="472"/>
    </location>
</feature>